<feature type="coiled-coil region" evidence="3">
    <location>
        <begin position="1418"/>
        <end position="1508"/>
    </location>
</feature>
<feature type="coiled-coil region" evidence="3">
    <location>
        <begin position="565"/>
        <end position="803"/>
    </location>
</feature>
<dbReference type="Gene3D" id="3.80.10.10">
    <property type="entry name" value="Ribonuclease Inhibitor"/>
    <property type="match status" value="1"/>
</dbReference>
<reference evidence="5 6" key="1">
    <citation type="submission" date="2019-09" db="EMBL/GenBank/DDBJ databases">
        <title>Bird 10,000 Genomes (B10K) Project - Family phase.</title>
        <authorList>
            <person name="Zhang G."/>
        </authorList>
    </citation>
    <scope>NUCLEOTIDE SEQUENCE [LARGE SCALE GENOMIC DNA]</scope>
    <source>
        <strain evidence="5">B10K-OTA-212792</strain>
        <tissue evidence="5">Blood</tissue>
    </source>
</reference>
<feature type="compositionally biased region" description="Basic and acidic residues" evidence="4">
    <location>
        <begin position="1800"/>
        <end position="1814"/>
    </location>
</feature>
<dbReference type="PANTHER" id="PTHR45973:SF36">
    <property type="entry name" value="CENTRIOLIN"/>
    <property type="match status" value="1"/>
</dbReference>
<feature type="compositionally biased region" description="Basic residues" evidence="4">
    <location>
        <begin position="1"/>
        <end position="11"/>
    </location>
</feature>
<feature type="coiled-coil region" evidence="3">
    <location>
        <begin position="265"/>
        <end position="327"/>
    </location>
</feature>
<dbReference type="InterPro" id="IPR050576">
    <property type="entry name" value="Cilia_flagella_integrity"/>
</dbReference>
<feature type="compositionally biased region" description="Pro residues" evidence="4">
    <location>
        <begin position="1246"/>
        <end position="1255"/>
    </location>
</feature>
<feature type="coiled-coil region" evidence="3">
    <location>
        <begin position="2272"/>
        <end position="2299"/>
    </location>
</feature>
<dbReference type="PANTHER" id="PTHR45973">
    <property type="entry name" value="PROTEIN PHOSPHATASE 1 REGULATORY SUBUNIT SDS22-RELATED"/>
    <property type="match status" value="1"/>
</dbReference>
<feature type="non-terminal residue" evidence="5">
    <location>
        <position position="1"/>
    </location>
</feature>
<dbReference type="Proteomes" id="UP000576729">
    <property type="component" value="Unassembled WGS sequence"/>
</dbReference>
<feature type="compositionally biased region" description="Basic and acidic residues" evidence="4">
    <location>
        <begin position="1223"/>
        <end position="1236"/>
    </location>
</feature>
<dbReference type="Pfam" id="PF14580">
    <property type="entry name" value="LRR_9"/>
    <property type="match status" value="1"/>
</dbReference>
<dbReference type="InterPro" id="IPR003591">
    <property type="entry name" value="Leu-rich_rpt_typical-subtyp"/>
</dbReference>
<dbReference type="SUPFAM" id="SSF52075">
    <property type="entry name" value="Outer arm dynein light chain 1"/>
    <property type="match status" value="1"/>
</dbReference>
<dbReference type="SMART" id="SM00365">
    <property type="entry name" value="LRR_SD22"/>
    <property type="match status" value="4"/>
</dbReference>
<feature type="compositionally biased region" description="Basic and acidic residues" evidence="4">
    <location>
        <begin position="1383"/>
        <end position="1393"/>
    </location>
</feature>
<dbReference type="PROSITE" id="PS51450">
    <property type="entry name" value="LRR"/>
    <property type="match status" value="4"/>
</dbReference>
<dbReference type="SMART" id="SM00369">
    <property type="entry name" value="LRR_TYP"/>
    <property type="match status" value="5"/>
</dbReference>
<proteinExistence type="predicted"/>
<feature type="region of interest" description="Disordered" evidence="4">
    <location>
        <begin position="2135"/>
        <end position="2162"/>
    </location>
</feature>
<evidence type="ECO:0000313" key="5">
    <source>
        <dbReference type="EMBL" id="NXY54797.1"/>
    </source>
</evidence>
<keyword evidence="6" id="KW-1185">Reference proteome</keyword>
<evidence type="ECO:0000256" key="2">
    <source>
        <dbReference type="ARBA" id="ARBA00022737"/>
    </source>
</evidence>
<dbReference type="FunFam" id="3.80.10.10:FF:000314">
    <property type="entry name" value="centriolin isoform X4"/>
    <property type="match status" value="1"/>
</dbReference>
<feature type="coiled-coil region" evidence="3">
    <location>
        <begin position="426"/>
        <end position="540"/>
    </location>
</feature>
<feature type="region of interest" description="Disordered" evidence="4">
    <location>
        <begin position="1379"/>
        <end position="1404"/>
    </location>
</feature>
<comment type="caution">
    <text evidence="5">The sequence shown here is derived from an EMBL/GenBank/DDBJ whole genome shotgun (WGS) entry which is preliminary data.</text>
</comment>
<evidence type="ECO:0000256" key="3">
    <source>
        <dbReference type="SAM" id="Coils"/>
    </source>
</evidence>
<accession>A0A7L4KPP8</accession>
<organism evidence="5 6">
    <name type="scientific">Callaeas wilsoni</name>
    <name type="common">North Island kokako</name>
    <dbReference type="NCBI Taxonomy" id="1347786"/>
    <lineage>
        <taxon>Eukaryota</taxon>
        <taxon>Metazoa</taxon>
        <taxon>Chordata</taxon>
        <taxon>Craniata</taxon>
        <taxon>Vertebrata</taxon>
        <taxon>Euteleostomi</taxon>
        <taxon>Archelosauria</taxon>
        <taxon>Archosauria</taxon>
        <taxon>Dinosauria</taxon>
        <taxon>Saurischia</taxon>
        <taxon>Theropoda</taxon>
        <taxon>Coelurosauria</taxon>
        <taxon>Aves</taxon>
        <taxon>Neognathae</taxon>
        <taxon>Neoaves</taxon>
        <taxon>Telluraves</taxon>
        <taxon>Australaves</taxon>
        <taxon>Passeriformes</taxon>
        <taxon>Corvoidea</taxon>
        <taxon>Callaeidae</taxon>
        <taxon>Callaeas</taxon>
    </lineage>
</organism>
<dbReference type="InterPro" id="IPR032675">
    <property type="entry name" value="LRR_dom_sf"/>
</dbReference>
<dbReference type="InterPro" id="IPR001611">
    <property type="entry name" value="Leu-rich_rpt"/>
</dbReference>
<sequence length="2358" mass="268698">MKKGSVRKASGRKPQASASQLPQPMSPVTSGATSPHLGQQTPPAAHKSMEQRPQQLDIPAENVGPAFKFQKGENGVSPGVKYITEPLIKGLSKQQNLACISSLNLSSPKDGDKKFKYIENLEKCSKLEVLNLSNNQIEKIEKLDKLLKLRELNLSGNKISKIEGIEHLQSLQKLNLAGNEIEHIPVWVGKKLRSLRSLNLKQNKVSSLHDIAKLKPLQDLTSLFLAENPVASLPHYCLYTIFHLRALENLDGQPVTNHDRQEALERFNLEEIKTLERELENTIKEMENLKLNQSKVLEQLQHQNELNKSLKEKALQQRQSFEELQRDLGTKNELLKQKTVELTRACQKQYELEQELAFYKIDAKFEPLNYFPSEEVELDNVPGESPYIGKARYKRNMFIREGYIADQAQQLQLGKMQREEDDSCRKPQLESHLQSLDKILEDKEEKINSAQRRLEELQSEIGDAEQQVLKVTGELQQLEDALAQKKISHANKEAIEEQLSEKLQILQELRKETLELENQIEKQKREIGKNQKELEDLQNSLCSVNPEDPRHAHMKAQKASKEQHLDIMNKHCQQLETRLDEMLSRIAKETEEIKDLEQQLTDGQIATNEALKRDLESIIIGLQEYLQSVKHQAKQASEECKRLQKEKESFLGRLADLEEEKNNLEVVAMDAENMRKEIAVLESALQEQREINESLRDAQGKVSAYEAELEAQLRERDAEAKQQKEEFERLKQLSQMELSALQDELEKERQLLENAQTKAQLAEEKEQQNYKLLLQFKQLQGDNNFLKQQLKDLQNQLNHAVDNLIHPEDVMACINELRQKLQTGAGEMKCPNSADVLGKSLASLQKEFNGILADAQKEKEKAWAEQRQLQEEMVSQQEKLEEIQEKYRQARIKQQKQEKKSLATYFNVFYLQVKAENRQNKNKVHQLENEIQRLHEKIKSMEEIQGLADQQLQEADEEKEAILAQLENLEKRKKIEDARAQMQVLSLDKELKELQRAVATSDELAATELCMAASQLRALGGAVLRIHQERAEELEEAQGLCAEAARASRALARAEAEIELLQRLLKEKEEQALQEMEKAGEKALASNTQKFEINKLSEAVEQQKAEIDRLKWLLDNIGTGNKDGTETLQDEIAALRNVLSQQNDHTSTAEPLKRRGYWYYMPSSQASTPASHSTKDSGVCLGCSGTSPGRRGGAQDRPCGREDLPSRGCWGYSPGRNRLYRANSDKGKSGRAKEDGEGNAGSAVPEGPPFVPPPGTVIYTALPDGAPAPQGVGVCAPPPAAATAAPVAPGSIIQGPPPVGSQVVYGPLPPNFTVPLIPLGVLHCNVPEHQHLESEISRLEDTVCYLKSQKYKEKCSEAAEHKYKKEVERLQRNVEELEQEREELEREGAELRRAAPKRSTRRDSIEGCTDSLLAELQLEKSLQQQEDVAEEIECVEKTLLKRRAELREADRLLTEAQVELESTRGKTKEALQKYSRAKHHLSCTEMEAEELEHRAQETATKVVKAAQQLRLLETDTRGLEEHKREQEGILKEINKMVAARGSELQSLNQKIEMLTESLQKLQGDIQLAEGNEGQHLQIIREAENLVQGKKTELESLKDQISAQQQELVFVEQQVAQRTEELRGLQDCISQRTGDLKEALRDGETEAHEKLCQIREIKALLGDLSVEREELDVQMNERRAQLLVLKKDIRKEEENLQGILGQITKHKMELKHVLEMLELEKNELEGLKLQHEQKVKELEKTQVAVLEEELKLENVQRLFQCQQGEVEWQEQLLRKGREENERLGSQMRTLQNSIEALSKEKEKLGEDSRSLEKKLSQTQRDLTAAEDSSRTALSNMEKMELDVKNLQQEVELLNKQKKSLNAEIVAVQEDLEGKKRELETLKGELSDSRQQLHLVEQDLENNSRQQEELLREQAALKEEIREYLRKRKECQERHRRRGNQLQQLQRKIEEKEAELARQEAVLHRLQQNSEREGKKLGECAAKVKDQKILLEKELTDQHKKLEQAVAKVKLAEENLGKLEKEESRCAALEETIRKSKHQLSERELQLQQKDTEIQCLQKELEVSKCELKQLQDQIVSERREAEKQILSLRETQKMQRMELESKLQEQRHGRGSLQSARALAEHVPCSSCPRAQRLGGHLGQPQRGCSEPQSQVQTQDLEERQREMESAATLLNLEVENEIRTGFKSSRSSSPDPLEDLEASFEGKRSLQCECGNSETAPFAAAERQLLSLEEKFNISRVFLLVKCFGQAAAPDAVFVSLAECAVFCPKDEQWRGEALREKLQQHEDRLKAQLRRCLAKQAELLLRGKRQTAGSLQSLQRQLQVLDDLVSSTASDSLFLPSSPSLGSLHGALNVAKAQVML</sequence>
<feature type="coiled-coil region" evidence="3">
    <location>
        <begin position="1037"/>
        <end position="1113"/>
    </location>
</feature>
<feature type="coiled-coil region" evidence="3">
    <location>
        <begin position="1544"/>
        <end position="1613"/>
    </location>
</feature>
<keyword evidence="3" id="KW-0175">Coiled coil</keyword>
<feature type="region of interest" description="Disordered" evidence="4">
    <location>
        <begin position="1"/>
        <end position="53"/>
    </location>
</feature>
<feature type="non-terminal residue" evidence="5">
    <location>
        <position position="2358"/>
    </location>
</feature>
<protein>
    <submittedName>
        <fullName evidence="5">CNTRL protein</fullName>
    </submittedName>
</protein>
<feature type="coiled-coil region" evidence="3">
    <location>
        <begin position="841"/>
        <end position="995"/>
    </location>
</feature>
<evidence type="ECO:0000256" key="1">
    <source>
        <dbReference type="ARBA" id="ARBA00022614"/>
    </source>
</evidence>
<gene>
    <name evidence="5" type="primary">Cntrl</name>
    <name evidence="5" type="ORF">CALWIL_R10144</name>
</gene>
<evidence type="ECO:0000313" key="6">
    <source>
        <dbReference type="Proteomes" id="UP000576729"/>
    </source>
</evidence>
<feature type="region of interest" description="Disordered" evidence="4">
    <location>
        <begin position="1184"/>
        <end position="1256"/>
    </location>
</feature>
<keyword evidence="2" id="KW-0677">Repeat</keyword>
<dbReference type="EMBL" id="VWPU01003641">
    <property type="protein sequence ID" value="NXY54797.1"/>
    <property type="molecule type" value="Genomic_DNA"/>
</dbReference>
<feature type="region of interest" description="Disordered" evidence="4">
    <location>
        <begin position="1800"/>
        <end position="1829"/>
    </location>
</feature>
<keyword evidence="1" id="KW-0433">Leucine-rich repeat</keyword>
<feature type="compositionally biased region" description="Polar residues" evidence="4">
    <location>
        <begin position="16"/>
        <end position="42"/>
    </location>
</feature>
<name>A0A7L4KPP8_9CORV</name>
<evidence type="ECO:0000256" key="4">
    <source>
        <dbReference type="SAM" id="MobiDB-lite"/>
    </source>
</evidence>